<protein>
    <submittedName>
        <fullName evidence="4">Import inner membrane translocase subunit Tim44</fullName>
    </submittedName>
</protein>
<dbReference type="RefSeq" id="WP_006036747.1">
    <property type="nucleotide sequence ID" value="NZ_AEDD01000002.1"/>
</dbReference>
<keyword evidence="2" id="KW-0472">Membrane</keyword>
<feature type="transmembrane region" description="Helical" evidence="2">
    <location>
        <begin position="76"/>
        <end position="94"/>
    </location>
</feature>
<sequence length="140" mass="15432">MFKKALALFMVFTLLFVVVTESADAKPRRSVKSPKQSYTQTPKKDTNNVSQSNPGSKSGSTANTTAKRGFFSGGSFMKGLMIGGLAGLLFGGIFSNMGFFGNLIGLLLNVFAIFALFALIRAAIQYFRRNRTNHDNRRRY</sequence>
<proteinExistence type="predicted"/>
<keyword evidence="2" id="KW-1133">Transmembrane helix</keyword>
<gene>
    <name evidence="4" type="ORF">PaecuDRAFT_0732</name>
</gene>
<name>E0I510_9BACL</name>
<reference evidence="4 5" key="1">
    <citation type="submission" date="2010-07" db="EMBL/GenBank/DDBJ databases">
        <title>The draft genome of Paenibacillus curdlanolyticus YK9.</title>
        <authorList>
            <consortium name="US DOE Joint Genome Institute (JGI-PGF)"/>
            <person name="Lucas S."/>
            <person name="Copeland A."/>
            <person name="Lapidus A."/>
            <person name="Cheng J.-F."/>
            <person name="Bruce D."/>
            <person name="Goodwin L."/>
            <person name="Pitluck S."/>
            <person name="Land M.L."/>
            <person name="Hauser L."/>
            <person name="Chang Y.-J."/>
            <person name="Jeffries C."/>
            <person name="Anderson I.J."/>
            <person name="Johnson E."/>
            <person name="Loganathan U."/>
            <person name="Mulhopadhyay B."/>
            <person name="Kyrpides N."/>
            <person name="Woyke T.J."/>
        </authorList>
    </citation>
    <scope>NUCLEOTIDE SEQUENCE [LARGE SCALE GENOMIC DNA]</scope>
    <source>
        <strain evidence="4 5">YK9</strain>
    </source>
</reference>
<dbReference type="EMBL" id="AEDD01000002">
    <property type="protein sequence ID" value="EFM12052.1"/>
    <property type="molecule type" value="Genomic_DNA"/>
</dbReference>
<feature type="chain" id="PRO_5003136156" evidence="3">
    <location>
        <begin position="26"/>
        <end position="140"/>
    </location>
</feature>
<dbReference type="STRING" id="717606.PaecuDRAFT_0732"/>
<evidence type="ECO:0000256" key="3">
    <source>
        <dbReference type="SAM" id="SignalP"/>
    </source>
</evidence>
<feature type="compositionally biased region" description="Polar residues" evidence="1">
    <location>
        <begin position="33"/>
        <end position="65"/>
    </location>
</feature>
<dbReference type="AlphaFoldDB" id="E0I510"/>
<keyword evidence="2" id="KW-0812">Transmembrane</keyword>
<evidence type="ECO:0000313" key="4">
    <source>
        <dbReference type="EMBL" id="EFM12052.1"/>
    </source>
</evidence>
<evidence type="ECO:0000256" key="2">
    <source>
        <dbReference type="SAM" id="Phobius"/>
    </source>
</evidence>
<feature type="region of interest" description="Disordered" evidence="1">
    <location>
        <begin position="29"/>
        <end position="65"/>
    </location>
</feature>
<keyword evidence="3" id="KW-0732">Signal</keyword>
<evidence type="ECO:0000256" key="1">
    <source>
        <dbReference type="SAM" id="MobiDB-lite"/>
    </source>
</evidence>
<feature type="transmembrane region" description="Helical" evidence="2">
    <location>
        <begin position="106"/>
        <end position="127"/>
    </location>
</feature>
<evidence type="ECO:0000313" key="5">
    <source>
        <dbReference type="Proteomes" id="UP000005387"/>
    </source>
</evidence>
<dbReference type="Proteomes" id="UP000005387">
    <property type="component" value="Unassembled WGS sequence"/>
</dbReference>
<dbReference type="eggNOG" id="ENOG5032TGE">
    <property type="taxonomic scope" value="Bacteria"/>
</dbReference>
<feature type="signal peptide" evidence="3">
    <location>
        <begin position="1"/>
        <end position="25"/>
    </location>
</feature>
<accession>E0I510</accession>
<keyword evidence="5" id="KW-1185">Reference proteome</keyword>
<organism evidence="4 5">
    <name type="scientific">Paenibacillus curdlanolyticus YK9</name>
    <dbReference type="NCBI Taxonomy" id="717606"/>
    <lineage>
        <taxon>Bacteria</taxon>
        <taxon>Bacillati</taxon>
        <taxon>Bacillota</taxon>
        <taxon>Bacilli</taxon>
        <taxon>Bacillales</taxon>
        <taxon>Paenibacillaceae</taxon>
        <taxon>Paenibacillus</taxon>
    </lineage>
</organism>